<keyword evidence="4" id="KW-1185">Reference proteome</keyword>
<dbReference type="InterPro" id="IPR035919">
    <property type="entry name" value="EAL_sf"/>
</dbReference>
<evidence type="ECO:0000313" key="3">
    <source>
        <dbReference type="EMBL" id="THH34521.1"/>
    </source>
</evidence>
<dbReference type="SMART" id="SM00052">
    <property type="entry name" value="EAL"/>
    <property type="match status" value="1"/>
</dbReference>
<comment type="caution">
    <text evidence="3">The sequence shown here is derived from an EMBL/GenBank/DDBJ whole genome shotgun (WGS) entry which is preliminary data.</text>
</comment>
<evidence type="ECO:0000313" key="4">
    <source>
        <dbReference type="Proteomes" id="UP000306602"/>
    </source>
</evidence>
<dbReference type="Pfam" id="PF00990">
    <property type="entry name" value="GGDEF"/>
    <property type="match status" value="1"/>
</dbReference>
<dbReference type="SUPFAM" id="SSF55073">
    <property type="entry name" value="Nucleotide cyclase"/>
    <property type="match status" value="1"/>
</dbReference>
<organism evidence="3 4">
    <name type="scientific">Aliishimia ponticola</name>
    <dbReference type="NCBI Taxonomy" id="2499833"/>
    <lineage>
        <taxon>Bacteria</taxon>
        <taxon>Pseudomonadati</taxon>
        <taxon>Pseudomonadota</taxon>
        <taxon>Alphaproteobacteria</taxon>
        <taxon>Rhodobacterales</taxon>
        <taxon>Paracoccaceae</taxon>
        <taxon>Aliishimia</taxon>
    </lineage>
</organism>
<dbReference type="SMART" id="SM00267">
    <property type="entry name" value="GGDEF"/>
    <property type="match status" value="1"/>
</dbReference>
<dbReference type="Gene3D" id="3.30.70.270">
    <property type="match status" value="1"/>
</dbReference>
<dbReference type="PROSITE" id="PS50887">
    <property type="entry name" value="GGDEF"/>
    <property type="match status" value="1"/>
</dbReference>
<feature type="domain" description="GGDEF" evidence="2">
    <location>
        <begin position="76"/>
        <end position="216"/>
    </location>
</feature>
<evidence type="ECO:0000259" key="2">
    <source>
        <dbReference type="PROSITE" id="PS50887"/>
    </source>
</evidence>
<dbReference type="PANTHER" id="PTHR33121:SF70">
    <property type="entry name" value="SIGNALING PROTEIN YKOW"/>
    <property type="match status" value="1"/>
</dbReference>
<protein>
    <submittedName>
        <fullName evidence="3">GGDEF domain-containing protein</fullName>
    </submittedName>
</protein>
<sequence>MMVLTPALCLLAYWLGGEMGLTLVAIGTPILAGLNILLPRLVMPAPTTWSRAGTLSPTEFHAAAREYMGAARTAGRKAVIFMIAIDDFPDLVNRYGRGAMDKVLDECSLRIASMVRKDDLVGTLDTSIFGLCLTPQSSLDLETCLELAGRIAGNLAEPFSIDGTSVYLTASIGFCQLGRESAVTTVDEMDPVAACAIEAMGHAQASSHGSIRAYNHKARAVSDRSETGADDAVEALENGEIVAWFQPQISTDTGKITGFEALARWIHPTRGPIAPAEFLPQLEAAHRMGRLSEVMIYHAFTSMRAWDQAGVDVHQVGINFSSAELSDPNLVEKISWELDRFEIAPERMVVEILETVVADGPDDVITRNIQGLRMLGCSIDLDDFGTGHASLNSIRRFGVGRIKIDRSFVMKSDRDADQQRMIRAILTMAEKLDLETLAEGVETVGEHSLLAQLGCTHVQGYGIGKPMPFDQTLGWIRSHNAKLQAPPDIGRAAG</sequence>
<dbReference type="EMBL" id="SRKY01000006">
    <property type="protein sequence ID" value="THH34521.1"/>
    <property type="molecule type" value="Genomic_DNA"/>
</dbReference>
<gene>
    <name evidence="3" type="ORF">E4Z66_18680</name>
</gene>
<dbReference type="InterPro" id="IPR043128">
    <property type="entry name" value="Rev_trsase/Diguanyl_cyclase"/>
</dbReference>
<dbReference type="Proteomes" id="UP000306602">
    <property type="component" value="Unassembled WGS sequence"/>
</dbReference>
<dbReference type="AlphaFoldDB" id="A0A4S4N946"/>
<reference evidence="3 4" key="1">
    <citation type="submission" date="2019-04" db="EMBL/GenBank/DDBJ databases">
        <title>Shimia ponticola sp. nov., isolated from seawater.</title>
        <authorList>
            <person name="Kim Y.-O."/>
            <person name="Yoon J.-H."/>
        </authorList>
    </citation>
    <scope>NUCLEOTIDE SEQUENCE [LARGE SCALE GENOMIC DNA]</scope>
    <source>
        <strain evidence="3 4">MYP11</strain>
    </source>
</reference>
<dbReference type="SUPFAM" id="SSF141868">
    <property type="entry name" value="EAL domain-like"/>
    <property type="match status" value="1"/>
</dbReference>
<dbReference type="GO" id="GO:0071111">
    <property type="term" value="F:cyclic-guanylate-specific phosphodiesterase activity"/>
    <property type="evidence" value="ECO:0007669"/>
    <property type="project" value="InterPro"/>
</dbReference>
<dbReference type="Gene3D" id="3.20.20.450">
    <property type="entry name" value="EAL domain"/>
    <property type="match status" value="1"/>
</dbReference>
<dbReference type="CDD" id="cd01948">
    <property type="entry name" value="EAL"/>
    <property type="match status" value="1"/>
</dbReference>
<feature type="domain" description="EAL" evidence="1">
    <location>
        <begin position="225"/>
        <end position="480"/>
    </location>
</feature>
<proteinExistence type="predicted"/>
<dbReference type="PROSITE" id="PS50883">
    <property type="entry name" value="EAL"/>
    <property type="match status" value="1"/>
</dbReference>
<dbReference type="OrthoDB" id="9814202at2"/>
<dbReference type="Pfam" id="PF00563">
    <property type="entry name" value="EAL"/>
    <property type="match status" value="1"/>
</dbReference>
<accession>A0A4S4N946</accession>
<dbReference type="InterPro" id="IPR001633">
    <property type="entry name" value="EAL_dom"/>
</dbReference>
<dbReference type="InterPro" id="IPR029787">
    <property type="entry name" value="Nucleotide_cyclase"/>
</dbReference>
<dbReference type="InterPro" id="IPR050706">
    <property type="entry name" value="Cyclic-di-GMP_PDE-like"/>
</dbReference>
<dbReference type="PANTHER" id="PTHR33121">
    <property type="entry name" value="CYCLIC DI-GMP PHOSPHODIESTERASE PDEF"/>
    <property type="match status" value="1"/>
</dbReference>
<evidence type="ECO:0000259" key="1">
    <source>
        <dbReference type="PROSITE" id="PS50883"/>
    </source>
</evidence>
<dbReference type="InterPro" id="IPR000160">
    <property type="entry name" value="GGDEF_dom"/>
</dbReference>
<name>A0A4S4N946_9RHOB</name>